<evidence type="ECO:0000259" key="3">
    <source>
        <dbReference type="PROSITE" id="PS50026"/>
    </source>
</evidence>
<keyword evidence="2" id="KW-1015">Disulfide bond</keyword>
<evidence type="ECO:0000256" key="1">
    <source>
        <dbReference type="ARBA" id="ARBA00022536"/>
    </source>
</evidence>
<keyword evidence="5" id="KW-1185">Reference proteome</keyword>
<comment type="caution">
    <text evidence="4">The sequence shown here is derived from an EMBL/GenBank/DDBJ whole genome shotgun (WGS) entry which is preliminary data.</text>
</comment>
<keyword evidence="1 2" id="KW-0245">EGF-like domain</keyword>
<name>A0A8X6QH53_NEPPI</name>
<dbReference type="PROSITE" id="PS01186">
    <property type="entry name" value="EGF_2"/>
    <property type="match status" value="1"/>
</dbReference>
<protein>
    <submittedName>
        <fullName evidence="4">EGF-like domain-containing protein</fullName>
    </submittedName>
</protein>
<reference evidence="4" key="1">
    <citation type="submission" date="2020-08" db="EMBL/GenBank/DDBJ databases">
        <title>Multicomponent nature underlies the extraordinary mechanical properties of spider dragline silk.</title>
        <authorList>
            <person name="Kono N."/>
            <person name="Nakamura H."/>
            <person name="Mori M."/>
            <person name="Yoshida Y."/>
            <person name="Ohtoshi R."/>
            <person name="Malay A.D."/>
            <person name="Moran D.A.P."/>
            <person name="Tomita M."/>
            <person name="Numata K."/>
            <person name="Arakawa K."/>
        </authorList>
    </citation>
    <scope>NUCLEOTIDE SEQUENCE</scope>
</reference>
<evidence type="ECO:0000256" key="2">
    <source>
        <dbReference type="PROSITE-ProRule" id="PRU00076"/>
    </source>
</evidence>
<evidence type="ECO:0000313" key="5">
    <source>
        <dbReference type="Proteomes" id="UP000887013"/>
    </source>
</evidence>
<dbReference type="Gene3D" id="2.170.300.10">
    <property type="entry name" value="Tie2 ligand-binding domain superfamily"/>
    <property type="match status" value="1"/>
</dbReference>
<comment type="caution">
    <text evidence="2">Lacks conserved residue(s) required for the propagation of feature annotation.</text>
</comment>
<dbReference type="PROSITE" id="PS00022">
    <property type="entry name" value="EGF_1"/>
    <property type="match status" value="2"/>
</dbReference>
<dbReference type="PROSITE" id="PS50026">
    <property type="entry name" value="EGF_3"/>
    <property type="match status" value="1"/>
</dbReference>
<dbReference type="InterPro" id="IPR000742">
    <property type="entry name" value="EGF"/>
</dbReference>
<proteinExistence type="predicted"/>
<feature type="disulfide bond" evidence="2">
    <location>
        <begin position="80"/>
        <end position="89"/>
    </location>
</feature>
<accession>A0A8X6QH53</accession>
<dbReference type="GO" id="GO:0005044">
    <property type="term" value="F:scavenger receptor activity"/>
    <property type="evidence" value="ECO:0007669"/>
    <property type="project" value="InterPro"/>
</dbReference>
<organism evidence="4 5">
    <name type="scientific">Nephila pilipes</name>
    <name type="common">Giant wood spider</name>
    <name type="synonym">Nephila maculata</name>
    <dbReference type="NCBI Taxonomy" id="299642"/>
    <lineage>
        <taxon>Eukaryota</taxon>
        <taxon>Metazoa</taxon>
        <taxon>Ecdysozoa</taxon>
        <taxon>Arthropoda</taxon>
        <taxon>Chelicerata</taxon>
        <taxon>Arachnida</taxon>
        <taxon>Araneae</taxon>
        <taxon>Araneomorphae</taxon>
        <taxon>Entelegynae</taxon>
        <taxon>Araneoidea</taxon>
        <taxon>Nephilidae</taxon>
        <taxon>Nephila</taxon>
    </lineage>
</organism>
<dbReference type="EMBL" id="BMAW01030945">
    <property type="protein sequence ID" value="GFU18873.1"/>
    <property type="molecule type" value="Genomic_DNA"/>
</dbReference>
<feature type="domain" description="EGF-like" evidence="3">
    <location>
        <begin position="55"/>
        <end position="90"/>
    </location>
</feature>
<sequence length="152" mass="16710">MSSRVEGDYCSKCSMEHLACSCLNGGYCCRNDGICRCSPGWMGPRCTQLCLESYYGDHCTQQRQCIIENYICNSISGCICKYGYGGENCEIRLMGQSVQTMDEDNSYTSAGVVGGVTLAVSSLTNCLNFSCTLLQKANETIKRRTSIRNICC</sequence>
<dbReference type="PANTHER" id="PTHR24043">
    <property type="entry name" value="SCAVENGER RECEPTOR CLASS F"/>
    <property type="match status" value="1"/>
</dbReference>
<dbReference type="PANTHER" id="PTHR24043:SF8">
    <property type="entry name" value="EGF-LIKE DOMAIN-CONTAINING PROTEIN"/>
    <property type="match status" value="1"/>
</dbReference>
<dbReference type="InterPro" id="IPR042635">
    <property type="entry name" value="MEGF10/SREC1/2-like"/>
</dbReference>
<dbReference type="OrthoDB" id="18487at2759"/>
<dbReference type="AlphaFoldDB" id="A0A8X6QH53"/>
<evidence type="ECO:0000313" key="4">
    <source>
        <dbReference type="EMBL" id="GFU18873.1"/>
    </source>
</evidence>
<gene>
    <name evidence="4" type="primary">B7P43_G01148</name>
    <name evidence="4" type="ORF">NPIL_673351</name>
</gene>
<dbReference type="Proteomes" id="UP000887013">
    <property type="component" value="Unassembled WGS sequence"/>
</dbReference>